<feature type="region of interest" description="Disordered" evidence="1">
    <location>
        <begin position="83"/>
        <end position="117"/>
    </location>
</feature>
<organism evidence="3 4">
    <name type="scientific">Mycolicibacterium mageritense</name>
    <name type="common">Mycobacterium mageritense</name>
    <dbReference type="NCBI Taxonomy" id="53462"/>
    <lineage>
        <taxon>Bacteria</taxon>
        <taxon>Bacillati</taxon>
        <taxon>Actinomycetota</taxon>
        <taxon>Actinomycetes</taxon>
        <taxon>Mycobacteriales</taxon>
        <taxon>Mycobacteriaceae</taxon>
        <taxon>Mycolicibacterium</taxon>
    </lineage>
</organism>
<dbReference type="Proteomes" id="UP000465622">
    <property type="component" value="Chromosome"/>
</dbReference>
<evidence type="ECO:0000313" key="4">
    <source>
        <dbReference type="Proteomes" id="UP000465622"/>
    </source>
</evidence>
<feature type="compositionally biased region" description="Basic residues" evidence="1">
    <location>
        <begin position="92"/>
        <end position="102"/>
    </location>
</feature>
<name>A0ABM7I6F1_MYCME</name>
<evidence type="ECO:0000313" key="3">
    <source>
        <dbReference type="EMBL" id="BBX38542.1"/>
    </source>
</evidence>
<reference evidence="3" key="2">
    <citation type="submission" date="2020-02" db="EMBL/GenBank/DDBJ databases">
        <authorList>
            <person name="Matsumoto Y."/>
            <person name="Motooka D."/>
            <person name="Nakamura S."/>
        </authorList>
    </citation>
    <scope>NUCLEOTIDE SEQUENCE</scope>
    <source>
        <strain evidence="3">JCM 12375</strain>
    </source>
</reference>
<evidence type="ECO:0000313" key="2">
    <source>
        <dbReference type="EMBL" id="BBX35965.1"/>
    </source>
</evidence>
<evidence type="ECO:0000256" key="1">
    <source>
        <dbReference type="SAM" id="MobiDB-lite"/>
    </source>
</evidence>
<protein>
    <recommendedName>
        <fullName evidence="5">GntR family transcriptional regulator</fullName>
    </recommendedName>
</protein>
<gene>
    <name evidence="2" type="ORF">MMAGJ_52470</name>
    <name evidence="3" type="ORF">MMAGJ_78240</name>
</gene>
<proteinExistence type="predicted"/>
<accession>A0ABM7I6F1</accession>
<dbReference type="EMBL" id="AP022567">
    <property type="protein sequence ID" value="BBX38542.1"/>
    <property type="molecule type" value="Genomic_DNA"/>
</dbReference>
<dbReference type="EMBL" id="AP022567">
    <property type="protein sequence ID" value="BBX35965.1"/>
    <property type="molecule type" value="Genomic_DNA"/>
</dbReference>
<reference evidence="3 4" key="1">
    <citation type="journal article" date="2019" name="Emerg. Microbes Infect.">
        <title>Comprehensive subspecies identification of 175 nontuberculous mycobacteria species based on 7547 genomic profiles.</title>
        <authorList>
            <person name="Matsumoto Y."/>
            <person name="Kinjo T."/>
            <person name="Motooka D."/>
            <person name="Nabeya D."/>
            <person name="Jung N."/>
            <person name="Uechi K."/>
            <person name="Horii T."/>
            <person name="Iida T."/>
            <person name="Fujita J."/>
            <person name="Nakamura S."/>
        </authorList>
    </citation>
    <scope>NUCLEOTIDE SEQUENCE [LARGE SCALE GENOMIC DNA]</scope>
    <source>
        <strain evidence="3 4">JCM 12375</strain>
    </source>
</reference>
<sequence length="117" mass="12435">MALFLKPDPADIRAARRDIHREALIRGVASIAQSAQPAAVTALSELLDEGVVTRRGDRGVAIADDTDVYRAARAIMLELESGGGTLCGGTTRPHRAHRAHHPHSVELPSRPQTGGTT</sequence>
<evidence type="ECO:0008006" key="5">
    <source>
        <dbReference type="Google" id="ProtNLM"/>
    </source>
</evidence>
<keyword evidence="4" id="KW-1185">Reference proteome</keyword>